<proteinExistence type="predicted"/>
<reference evidence="1 2" key="2">
    <citation type="submission" date="2018-11" db="EMBL/GenBank/DDBJ databases">
        <authorList>
            <consortium name="Pathogen Informatics"/>
        </authorList>
    </citation>
    <scope>NUCLEOTIDE SEQUENCE [LARGE SCALE GENOMIC DNA]</scope>
</reference>
<dbReference type="AlphaFoldDB" id="A0A0N4YG38"/>
<accession>A0A0N4YG38</accession>
<keyword evidence="2" id="KW-1185">Reference proteome</keyword>
<sequence length="235" mass="25959">MLQLGKCLRSAALGAQWFSTSASTADAVVKRSGKVPRSVKEQERECGLAAAFFKEGKRSSLRKLMKIVAKQKESNELTGRSAAFAAALAIKLGKYSEAHSMLTYASATPAVIRSSLLVKLLSSEARFDDALDEVENCLQNEDELFNTANSSISNEALDDLCNAIRARDDTQKQMQRFRALQRLLTTYNRRCTKTVDELLCTPIQVTAIEDKPLESPQIPLTDKVISEIPHFLSNT</sequence>
<dbReference type="WBParaSite" id="NBR_0001575501-mRNA-1">
    <property type="protein sequence ID" value="NBR_0001575501-mRNA-1"/>
    <property type="gene ID" value="NBR_0001575501"/>
</dbReference>
<organism evidence="3">
    <name type="scientific">Nippostrongylus brasiliensis</name>
    <name type="common">Rat hookworm</name>
    <dbReference type="NCBI Taxonomy" id="27835"/>
    <lineage>
        <taxon>Eukaryota</taxon>
        <taxon>Metazoa</taxon>
        <taxon>Ecdysozoa</taxon>
        <taxon>Nematoda</taxon>
        <taxon>Chromadorea</taxon>
        <taxon>Rhabditida</taxon>
        <taxon>Rhabditina</taxon>
        <taxon>Rhabditomorpha</taxon>
        <taxon>Strongyloidea</taxon>
        <taxon>Heligmosomidae</taxon>
        <taxon>Nippostrongylus</taxon>
    </lineage>
</organism>
<evidence type="ECO:0000313" key="1">
    <source>
        <dbReference type="EMBL" id="VDL79350.1"/>
    </source>
</evidence>
<dbReference type="OMA" id="QKRFWDA"/>
<dbReference type="EMBL" id="UYSL01021875">
    <property type="protein sequence ID" value="VDL79350.1"/>
    <property type="molecule type" value="Genomic_DNA"/>
</dbReference>
<evidence type="ECO:0000313" key="3">
    <source>
        <dbReference type="WBParaSite" id="NBR_0001575501-mRNA-1"/>
    </source>
</evidence>
<evidence type="ECO:0000313" key="2">
    <source>
        <dbReference type="Proteomes" id="UP000271162"/>
    </source>
</evidence>
<gene>
    <name evidence="1" type="ORF">NBR_LOCUS15756</name>
</gene>
<protein>
    <submittedName>
        <fullName evidence="3">Signal recognition particle subunit SRP72</fullName>
    </submittedName>
</protein>
<name>A0A0N4YG38_NIPBR</name>
<dbReference type="Proteomes" id="UP000271162">
    <property type="component" value="Unassembled WGS sequence"/>
</dbReference>
<dbReference type="STRING" id="27835.A0A0N4YG38"/>
<reference evidence="3" key="1">
    <citation type="submission" date="2017-02" db="UniProtKB">
        <authorList>
            <consortium name="WormBaseParasite"/>
        </authorList>
    </citation>
    <scope>IDENTIFICATION</scope>
</reference>